<keyword evidence="1" id="KW-1133">Transmembrane helix</keyword>
<evidence type="ECO:0000313" key="2">
    <source>
        <dbReference type="EMBL" id="TCP18407.1"/>
    </source>
</evidence>
<accession>A0A4R2NBF6</accession>
<feature type="transmembrane region" description="Helical" evidence="1">
    <location>
        <begin position="31"/>
        <end position="64"/>
    </location>
</feature>
<evidence type="ECO:0008006" key="4">
    <source>
        <dbReference type="Google" id="ProtNLM"/>
    </source>
</evidence>
<reference evidence="2 3" key="1">
    <citation type="submission" date="2019-03" db="EMBL/GenBank/DDBJ databases">
        <title>Genomic Encyclopedia of Type Strains, Phase IV (KMG-IV): sequencing the most valuable type-strain genomes for metagenomic binning, comparative biology and taxonomic classification.</title>
        <authorList>
            <person name="Goeker M."/>
        </authorList>
    </citation>
    <scope>NUCLEOTIDE SEQUENCE [LARGE SCALE GENOMIC DNA]</scope>
    <source>
        <strain evidence="2 3">DSM 16380</strain>
    </source>
</reference>
<keyword evidence="1" id="KW-0472">Membrane</keyword>
<name>A0A4R2NBF6_9PAST</name>
<dbReference type="RefSeq" id="WP_110478403.1">
    <property type="nucleotide sequence ID" value="NZ_LVXA01000001.1"/>
</dbReference>
<gene>
    <name evidence="2" type="ORF">EV693_10286</name>
</gene>
<organism evidence="2 3">
    <name type="scientific">Nicoletella semolina</name>
    <dbReference type="NCBI Taxonomy" id="271160"/>
    <lineage>
        <taxon>Bacteria</taxon>
        <taxon>Pseudomonadati</taxon>
        <taxon>Pseudomonadota</taxon>
        <taxon>Gammaproteobacteria</taxon>
        <taxon>Pasteurellales</taxon>
        <taxon>Pasteurellaceae</taxon>
        <taxon>Nicoletella</taxon>
    </lineage>
</organism>
<dbReference type="AlphaFoldDB" id="A0A4R2NBF6"/>
<sequence>MKMTGFAKFVDKTENVINKFKCWQVSKWLKAVIILGISVLLFTLFYYLTTLIVVFALIIAFVFLPKEVRNFLGEILSNNDNSNKYEFDYSLDEGYRVGHSGYGYYDSNDIKLHD</sequence>
<dbReference type="Proteomes" id="UP000295537">
    <property type="component" value="Unassembled WGS sequence"/>
</dbReference>
<keyword evidence="3" id="KW-1185">Reference proteome</keyword>
<dbReference type="EMBL" id="SLXJ01000002">
    <property type="protein sequence ID" value="TCP18407.1"/>
    <property type="molecule type" value="Genomic_DNA"/>
</dbReference>
<evidence type="ECO:0000256" key="1">
    <source>
        <dbReference type="SAM" id="Phobius"/>
    </source>
</evidence>
<proteinExistence type="predicted"/>
<evidence type="ECO:0000313" key="3">
    <source>
        <dbReference type="Proteomes" id="UP000295537"/>
    </source>
</evidence>
<keyword evidence="1" id="KW-0812">Transmembrane</keyword>
<dbReference type="OrthoDB" id="5686040at2"/>
<comment type="caution">
    <text evidence="2">The sequence shown here is derived from an EMBL/GenBank/DDBJ whole genome shotgun (WGS) entry which is preliminary data.</text>
</comment>
<protein>
    <recommendedName>
        <fullName evidence="4">DUF3742 family protein</fullName>
    </recommendedName>
</protein>